<dbReference type="RefSeq" id="XP_018066208.1">
    <property type="nucleotide sequence ID" value="XM_018220377.1"/>
</dbReference>
<feature type="region of interest" description="Disordered" evidence="1">
    <location>
        <begin position="27"/>
        <end position="56"/>
    </location>
</feature>
<dbReference type="InParanoid" id="A0A194WV59"/>
<feature type="compositionally biased region" description="Low complexity" evidence="1">
    <location>
        <begin position="27"/>
        <end position="54"/>
    </location>
</feature>
<evidence type="ECO:0000256" key="1">
    <source>
        <dbReference type="SAM" id="MobiDB-lite"/>
    </source>
</evidence>
<dbReference type="GeneID" id="28830103"/>
<name>A0A194WV59_MOLSC</name>
<keyword evidence="4" id="KW-1185">Reference proteome</keyword>
<keyword evidence="2" id="KW-0812">Transmembrane</keyword>
<reference evidence="3 4" key="1">
    <citation type="submission" date="2015-10" db="EMBL/GenBank/DDBJ databases">
        <title>Full genome of DAOMC 229536 Phialocephala scopiformis, a fungal endophyte of spruce producing the potent anti-insectan compound rugulosin.</title>
        <authorList>
            <consortium name="DOE Joint Genome Institute"/>
            <person name="Walker A.K."/>
            <person name="Frasz S.L."/>
            <person name="Seifert K.A."/>
            <person name="Miller J.D."/>
            <person name="Mondo S.J."/>
            <person name="Labutti K."/>
            <person name="Lipzen A."/>
            <person name="Dockter R."/>
            <person name="Kennedy M."/>
            <person name="Grigoriev I.V."/>
            <person name="Spatafora J.W."/>
        </authorList>
    </citation>
    <scope>NUCLEOTIDE SEQUENCE [LARGE SCALE GENOMIC DNA]</scope>
    <source>
        <strain evidence="3 4">CBS 120377</strain>
    </source>
</reference>
<evidence type="ECO:0000313" key="4">
    <source>
        <dbReference type="Proteomes" id="UP000070700"/>
    </source>
</evidence>
<accession>A0A194WV59</accession>
<dbReference type="KEGG" id="psco:LY89DRAFT_738498"/>
<feature type="region of interest" description="Disordered" evidence="1">
    <location>
        <begin position="200"/>
        <end position="231"/>
    </location>
</feature>
<sequence>MNNPYTGNFGSSALAALSSQFSNDFPHPTTTPSSTYSRTSTSYPTTTHTNPSTTDFPNTFNNGKNFWDKMAVGAKAGAIVAIVLVILIIVFASVWFCCGCCGLRQRNARRNEIRHPRPDTDTVPLQDRQQQPTTTNMMMMNRMASTATRGGEAPPPLYAEVTPPQHTTIAGGITHVREEEEGIISDGKTPLSEIPFEDVVLDHSPSESSSSRNFGHSHLGLGGDTTGHTNS</sequence>
<feature type="transmembrane region" description="Helical" evidence="2">
    <location>
        <begin position="76"/>
        <end position="96"/>
    </location>
</feature>
<organism evidence="3 4">
    <name type="scientific">Mollisia scopiformis</name>
    <name type="common">Conifer needle endophyte fungus</name>
    <name type="synonym">Phialocephala scopiformis</name>
    <dbReference type="NCBI Taxonomy" id="149040"/>
    <lineage>
        <taxon>Eukaryota</taxon>
        <taxon>Fungi</taxon>
        <taxon>Dikarya</taxon>
        <taxon>Ascomycota</taxon>
        <taxon>Pezizomycotina</taxon>
        <taxon>Leotiomycetes</taxon>
        <taxon>Helotiales</taxon>
        <taxon>Mollisiaceae</taxon>
        <taxon>Mollisia</taxon>
    </lineage>
</organism>
<dbReference type="OrthoDB" id="3560771at2759"/>
<dbReference type="EMBL" id="KQ947425">
    <property type="protein sequence ID" value="KUJ11853.1"/>
    <property type="molecule type" value="Genomic_DNA"/>
</dbReference>
<keyword evidence="2" id="KW-1133">Transmembrane helix</keyword>
<keyword evidence="2" id="KW-0472">Membrane</keyword>
<dbReference type="Proteomes" id="UP000070700">
    <property type="component" value="Unassembled WGS sequence"/>
</dbReference>
<gene>
    <name evidence="3" type="ORF">LY89DRAFT_738498</name>
</gene>
<protein>
    <submittedName>
        <fullName evidence="3">Uncharacterized protein</fullName>
    </submittedName>
</protein>
<evidence type="ECO:0000313" key="3">
    <source>
        <dbReference type="EMBL" id="KUJ11853.1"/>
    </source>
</evidence>
<proteinExistence type="predicted"/>
<dbReference type="AlphaFoldDB" id="A0A194WV59"/>
<evidence type="ECO:0000256" key="2">
    <source>
        <dbReference type="SAM" id="Phobius"/>
    </source>
</evidence>